<proteinExistence type="predicted"/>
<protein>
    <submittedName>
        <fullName evidence="1">Uncharacterized protein</fullName>
    </submittedName>
</protein>
<dbReference type="HOGENOM" id="CLU_203602_0_0_2"/>
<reference evidence="1 2" key="1">
    <citation type="journal article" date="2015" name="Appl. Environ. Microbiol.">
        <title>The Geoglobus acetivorans genome: Fe(III) reduction, acetate utilization, autotrophic growth, and degradation of aromatic compounds in a hyperthermophilic archaeon.</title>
        <authorList>
            <person name="Mardanov A.V."/>
            <person name="Slododkina G.B."/>
            <person name="Slobodkin A.I."/>
            <person name="Beletsky A.V."/>
            <person name="Gavrilov S.N."/>
            <person name="Kublanov I.V."/>
            <person name="Bonch-Osmolovskaya E.A."/>
            <person name="Skryabin K.G."/>
            <person name="Ravin N.V."/>
        </authorList>
    </citation>
    <scope>NUCLEOTIDE SEQUENCE [LARGE SCALE GENOMIC DNA]</scope>
    <source>
        <strain evidence="1 2">SBH6</strain>
    </source>
</reference>
<gene>
    <name evidence="1" type="ORF">GACE_0154</name>
</gene>
<sequence length="69" mass="8164">MEKVLWTDGEFWIMRELNELYCSRCGSEFDIRIRKTTGYSGPLHIPNLFCPFCGSRRVVKRRGIFFGEL</sequence>
<dbReference type="STRING" id="565033.GACE_0154"/>
<name>A0A0A7GE20_GEOAI</name>
<dbReference type="eggNOG" id="arCOG10693">
    <property type="taxonomic scope" value="Archaea"/>
</dbReference>
<dbReference type="Proteomes" id="UP000030624">
    <property type="component" value="Chromosome"/>
</dbReference>
<dbReference type="EMBL" id="CP009552">
    <property type="protein sequence ID" value="AIY89211.1"/>
    <property type="molecule type" value="Genomic_DNA"/>
</dbReference>
<dbReference type="AlphaFoldDB" id="A0A0A7GE20"/>
<evidence type="ECO:0000313" key="2">
    <source>
        <dbReference type="Proteomes" id="UP000030624"/>
    </source>
</evidence>
<accession>A0A0A7GE20</accession>
<evidence type="ECO:0000313" key="1">
    <source>
        <dbReference type="EMBL" id="AIY89211.1"/>
    </source>
</evidence>
<dbReference type="Gene3D" id="2.20.28.30">
    <property type="entry name" value="RNA polymerase ii, chain L"/>
    <property type="match status" value="1"/>
</dbReference>
<organism evidence="1 2">
    <name type="scientific">Geoglobus acetivorans</name>
    <dbReference type="NCBI Taxonomy" id="565033"/>
    <lineage>
        <taxon>Archaea</taxon>
        <taxon>Methanobacteriati</taxon>
        <taxon>Methanobacteriota</taxon>
        <taxon>Archaeoglobi</taxon>
        <taxon>Archaeoglobales</taxon>
        <taxon>Archaeoglobaceae</taxon>
        <taxon>Geoglobus</taxon>
    </lineage>
</organism>
<dbReference type="KEGG" id="gac:GACE_0154"/>